<dbReference type="AlphaFoldDB" id="A0A2T3HJW1"/>
<dbReference type="EMBL" id="PYLS01000005">
    <property type="protein sequence ID" value="PST82724.1"/>
    <property type="molecule type" value="Genomic_DNA"/>
</dbReference>
<dbReference type="OrthoDB" id="9780310at2"/>
<dbReference type="Gene3D" id="3.20.20.410">
    <property type="entry name" value="Protein of unknown function UPF0759"/>
    <property type="match status" value="1"/>
</dbReference>
<comment type="caution">
    <text evidence="1">The sequence shown here is derived from an EMBL/GenBank/DDBJ whole genome shotgun (WGS) entry which is preliminary data.</text>
</comment>
<dbReference type="RefSeq" id="WP_107214985.1">
    <property type="nucleotide sequence ID" value="NZ_KZ686269.1"/>
</dbReference>
<proteinExistence type="predicted"/>
<protein>
    <submittedName>
        <fullName evidence="1">DUF72 domain-containing protein</fullName>
    </submittedName>
</protein>
<evidence type="ECO:0000313" key="1">
    <source>
        <dbReference type="EMBL" id="PST82724.1"/>
    </source>
</evidence>
<dbReference type="Proteomes" id="UP000240912">
    <property type="component" value="Unassembled WGS sequence"/>
</dbReference>
<gene>
    <name evidence="1" type="ORF">C7T94_08700</name>
</gene>
<dbReference type="PANTHER" id="PTHR30348">
    <property type="entry name" value="UNCHARACTERIZED PROTEIN YECE"/>
    <property type="match status" value="1"/>
</dbReference>
<dbReference type="InterPro" id="IPR002763">
    <property type="entry name" value="DUF72"/>
</dbReference>
<dbReference type="InterPro" id="IPR036520">
    <property type="entry name" value="UPF0759_sf"/>
</dbReference>
<organism evidence="1 2">
    <name type="scientific">Pedobacter yulinensis</name>
    <dbReference type="NCBI Taxonomy" id="2126353"/>
    <lineage>
        <taxon>Bacteria</taxon>
        <taxon>Pseudomonadati</taxon>
        <taxon>Bacteroidota</taxon>
        <taxon>Sphingobacteriia</taxon>
        <taxon>Sphingobacteriales</taxon>
        <taxon>Sphingobacteriaceae</taxon>
        <taxon>Pedobacter</taxon>
    </lineage>
</organism>
<reference evidence="1 2" key="1">
    <citation type="submission" date="2018-03" db="EMBL/GenBank/DDBJ databases">
        <authorList>
            <person name="Keele B.F."/>
        </authorList>
    </citation>
    <scope>NUCLEOTIDE SEQUENCE [LARGE SCALE GENOMIC DNA]</scope>
    <source>
        <strain evidence="1 2">YL28-9</strain>
    </source>
</reference>
<dbReference type="SUPFAM" id="SSF117396">
    <property type="entry name" value="TM1631-like"/>
    <property type="match status" value="1"/>
</dbReference>
<name>A0A2T3HJW1_9SPHI</name>
<sequence>MDQGELYIGTSGWSYKHWKGTFYPEKLPASKQLDFYLRHYNAVELNGSFYRLPSAETIENWMSRFPEGFKVCAKANRFTSHLKKLHDPEITFERFFSVFDSMIAFMGPILVQLPANLAFHEEVAENFYKVLSRTYSAYRFAIEVRHPTWFTPQSIGLMKQYGVTLVIAQSSQFPYHEEITARDVYLRLHGPGKLYDSSYSSKELADFAARIREWRQSGHDVWVFFNNDVHTYAIDNANTLRKMLGVGT</sequence>
<keyword evidence="2" id="KW-1185">Reference proteome</keyword>
<dbReference type="PANTHER" id="PTHR30348:SF4">
    <property type="entry name" value="DUF72 DOMAIN-CONTAINING PROTEIN"/>
    <property type="match status" value="1"/>
</dbReference>
<accession>A0A2T3HJW1</accession>
<evidence type="ECO:0000313" key="2">
    <source>
        <dbReference type="Proteomes" id="UP000240912"/>
    </source>
</evidence>
<dbReference type="Pfam" id="PF01904">
    <property type="entry name" value="DUF72"/>
    <property type="match status" value="1"/>
</dbReference>